<evidence type="ECO:0000313" key="2">
    <source>
        <dbReference type="Proteomes" id="UP000193307"/>
    </source>
</evidence>
<reference evidence="1 2" key="1">
    <citation type="submission" date="2017-03" db="EMBL/GenBank/DDBJ databases">
        <authorList>
            <person name="Afonso C.L."/>
            <person name="Miller P.J."/>
            <person name="Scott M.A."/>
            <person name="Spackman E."/>
            <person name="Goraichik I."/>
            <person name="Dimitrov K.M."/>
            <person name="Suarez D.L."/>
            <person name="Swayne D.E."/>
        </authorList>
    </citation>
    <scope>NUCLEOTIDE SEQUENCE [LARGE SCALE GENOMIC DNA]</scope>
    <source>
        <strain evidence="1 2">CECT 7971</strain>
    </source>
</reference>
<dbReference type="EMBL" id="FWFW01000005">
    <property type="protein sequence ID" value="SLN41751.1"/>
    <property type="molecule type" value="Genomic_DNA"/>
</dbReference>
<protein>
    <submittedName>
        <fullName evidence="1">Uncharacterized protein</fullName>
    </submittedName>
</protein>
<evidence type="ECO:0000313" key="1">
    <source>
        <dbReference type="EMBL" id="SLN41751.1"/>
    </source>
</evidence>
<proteinExistence type="predicted"/>
<dbReference type="AlphaFoldDB" id="A0A1Y5SIZ1"/>
<organism evidence="1 2">
    <name type="scientific">Pacificibacter marinus</name>
    <dbReference type="NCBI Taxonomy" id="658057"/>
    <lineage>
        <taxon>Bacteria</taxon>
        <taxon>Pseudomonadati</taxon>
        <taxon>Pseudomonadota</taxon>
        <taxon>Alphaproteobacteria</taxon>
        <taxon>Rhodobacterales</taxon>
        <taxon>Roseobacteraceae</taxon>
        <taxon>Pacificibacter</taxon>
    </lineage>
</organism>
<dbReference type="STRING" id="658057.SAMN04488032_104131"/>
<dbReference type="Proteomes" id="UP000193307">
    <property type="component" value="Unassembled WGS sequence"/>
</dbReference>
<keyword evidence="2" id="KW-1185">Reference proteome</keyword>
<name>A0A1Y5SIZ1_9RHOB</name>
<gene>
    <name evidence="1" type="ORF">PAM7971_01947</name>
</gene>
<accession>A0A1Y5SIZ1</accession>
<sequence length="56" mass="6068">MTVQGLQSKKLTLFATINLYTKDEPVSVGGLGIYSNFTLMCAIATTIPAPRRDCAF</sequence>